<reference evidence="3" key="1">
    <citation type="submission" date="2016-11" db="EMBL/GenBank/DDBJ databases">
        <authorList>
            <person name="Varghese N."/>
            <person name="Submissions S."/>
        </authorList>
    </citation>
    <scope>NUCLEOTIDE SEQUENCE [LARGE SCALE GENOMIC DNA]</scope>
    <source>
        <strain evidence="3">DSM 10349</strain>
    </source>
</reference>
<evidence type="ECO:0008006" key="4">
    <source>
        <dbReference type="Google" id="ProtNLM"/>
    </source>
</evidence>
<sequence>MLLLMMVISFTVLLSTAAFSIATENKKSGVLGQQQLQCYYIAASGLEHALARATTELNTAQDKLYGMSSTSSLTEYALGNVADGSYKVSVEKIGTREYRFKSVGTLGNITKYLEAVIQLNNDMDFARGVWVGGNLINSGDLSGQCITMNSDITVKGYTDISQVLIKGNLHSDSYARLRGVKVNGKVTSATGFVDIDAYNGFGIDRCSVVGHVTAAGDVAVKGTAGDIYSGGAVTIQEDSQRDGSKAGNITCRNGAVISNSTVNSINSEGNITIQSSTAGGILTNGMANIQDSTTGSIKSKLGLTINNTAQNKNQEKINGSLYSAGDIRAAGTTIEQNVLGNSIYLDSSEVKGYVFAKSGVVQKTNGSVVRGVFPPNLSYEYKDRFTYETQNKNVSAKLPSFIKNLAWYSQRTPEDHKILLGPNDSAIEINDDSTDKRYDLSQMSGIYIIESPYLKPKVYVSGRYRGNVVIVVDGDIYVPGELQPEKSSDSMALIANGNVILGNLYDTQNPFTIRALVYANNDMSIYGAIVTGALIVNRDLDISALHTFHYNADLVNLPFFNKAKPPFTVIRKEKYPVMREES</sequence>
<protein>
    <recommendedName>
        <fullName evidence="4">Polymer-forming protein</fullName>
    </recommendedName>
</protein>
<accession>A0A1M6PHM9</accession>
<dbReference type="STRING" id="1121421.SAMN02745123_00591"/>
<dbReference type="Proteomes" id="UP000183997">
    <property type="component" value="Unassembled WGS sequence"/>
</dbReference>
<dbReference type="EMBL" id="FRAR01000006">
    <property type="protein sequence ID" value="SHK07448.1"/>
    <property type="molecule type" value="Genomic_DNA"/>
</dbReference>
<feature type="signal peptide" evidence="1">
    <location>
        <begin position="1"/>
        <end position="17"/>
    </location>
</feature>
<dbReference type="AlphaFoldDB" id="A0A1M6PHM9"/>
<keyword evidence="1" id="KW-0732">Signal</keyword>
<proteinExistence type="predicted"/>
<evidence type="ECO:0000256" key="1">
    <source>
        <dbReference type="SAM" id="SignalP"/>
    </source>
</evidence>
<feature type="chain" id="PRO_5038682774" description="Polymer-forming protein" evidence="1">
    <location>
        <begin position="18"/>
        <end position="582"/>
    </location>
</feature>
<evidence type="ECO:0000313" key="2">
    <source>
        <dbReference type="EMBL" id="SHK07448.1"/>
    </source>
</evidence>
<keyword evidence="3" id="KW-1185">Reference proteome</keyword>
<name>A0A1M6PHM9_9FIRM</name>
<organism evidence="2 3">
    <name type="scientific">Desulforamulus aeronauticus DSM 10349</name>
    <dbReference type="NCBI Taxonomy" id="1121421"/>
    <lineage>
        <taxon>Bacteria</taxon>
        <taxon>Bacillati</taxon>
        <taxon>Bacillota</taxon>
        <taxon>Clostridia</taxon>
        <taxon>Eubacteriales</taxon>
        <taxon>Peptococcaceae</taxon>
        <taxon>Desulforamulus</taxon>
    </lineage>
</organism>
<evidence type="ECO:0000313" key="3">
    <source>
        <dbReference type="Proteomes" id="UP000183997"/>
    </source>
</evidence>
<gene>
    <name evidence="2" type="ORF">SAMN02745123_00591</name>
</gene>